<dbReference type="Gene3D" id="3.10.180.10">
    <property type="entry name" value="2,3-Dihydroxybiphenyl 1,2-Dioxygenase, domain 1"/>
    <property type="match status" value="1"/>
</dbReference>
<dbReference type="PATRIC" id="fig|1396.433.peg.5860"/>
<dbReference type="Proteomes" id="UP000035350">
    <property type="component" value="Unassembled WGS sequence"/>
</dbReference>
<sequence>MVIIETTVQVRVSDFETGKKWYKSLLNKEPDAVPHEGFVEFELVPGSWLQVAEGTPTKGSGPIRMGVIDIEAERDRMIKELNIEPFEIHSRKEVPVKWGSFTDPWGNRLGFFEYLNENEKVETIKRVHGTTAK</sequence>
<reference evidence="1 2" key="1">
    <citation type="journal article" date="2015" name="Genome Announc.">
        <title>Next-Generation Whole-Genome Sequencing of Eight Strains of Bacillus cereus, Isolated from Food.</title>
        <authorList>
            <person name="Krawczyk A.O."/>
            <person name="de Jong A."/>
            <person name="Eijlander R.T."/>
            <person name="Berendsen E.M."/>
            <person name="Holsappel S."/>
            <person name="Wells-Bennik M.H."/>
            <person name="Kuipers O.P."/>
        </authorList>
    </citation>
    <scope>NUCLEOTIDE SEQUENCE [LARGE SCALE GENOMIC DNA]</scope>
    <source>
        <strain evidence="1 2">B4147</strain>
    </source>
</reference>
<dbReference type="InterPro" id="IPR029068">
    <property type="entry name" value="Glyas_Bleomycin-R_OHBP_Dase"/>
</dbReference>
<dbReference type="SUPFAM" id="SSF54593">
    <property type="entry name" value="Glyoxalase/Bleomycin resistance protein/Dihydroxybiphenyl dioxygenase"/>
    <property type="match status" value="1"/>
</dbReference>
<reference evidence="2" key="2">
    <citation type="submission" date="2015-04" db="EMBL/GenBank/DDBJ databases">
        <title>Draft Genome Sequences of Eight Spore-Forming Food Isolates of Bacillus cereus Genome sequencing.</title>
        <authorList>
            <person name="Krawcyk A.O."/>
            <person name="de Jong A."/>
            <person name="Eijlander R.T."/>
            <person name="Berendsen E.M."/>
            <person name="Holsappel S."/>
            <person name="Wells-Bennik M."/>
            <person name="Kuipers O.P."/>
        </authorList>
    </citation>
    <scope>NUCLEOTIDE SEQUENCE [LARGE SCALE GENOMIC DNA]</scope>
    <source>
        <strain evidence="2">B4147</strain>
    </source>
</reference>
<gene>
    <name evidence="1" type="ORF">B4147_5528</name>
</gene>
<dbReference type="CDD" id="cd06587">
    <property type="entry name" value="VOC"/>
    <property type="match status" value="1"/>
</dbReference>
<name>A0A0G8BW37_9BACI</name>
<protein>
    <recommendedName>
        <fullName evidence="3">Ornithine monooxygenase</fullName>
    </recommendedName>
</protein>
<comment type="caution">
    <text evidence="1">The sequence shown here is derived from an EMBL/GenBank/DDBJ whole genome shotgun (WGS) entry which is preliminary data.</text>
</comment>
<evidence type="ECO:0000313" key="2">
    <source>
        <dbReference type="Proteomes" id="UP000035350"/>
    </source>
</evidence>
<evidence type="ECO:0000313" key="1">
    <source>
        <dbReference type="EMBL" id="KKZ91715.1"/>
    </source>
</evidence>
<dbReference type="EMBL" id="LCYN01000032">
    <property type="protein sequence ID" value="KKZ91715.1"/>
    <property type="molecule type" value="Genomic_DNA"/>
</dbReference>
<evidence type="ECO:0008006" key="3">
    <source>
        <dbReference type="Google" id="ProtNLM"/>
    </source>
</evidence>
<dbReference type="AlphaFoldDB" id="A0A0G8BW37"/>
<proteinExistence type="predicted"/>
<accession>A0A0G8BW37</accession>
<organism evidence="1 2">
    <name type="scientific">Bacillus wiedmannii</name>
    <dbReference type="NCBI Taxonomy" id="1890302"/>
    <lineage>
        <taxon>Bacteria</taxon>
        <taxon>Bacillati</taxon>
        <taxon>Bacillota</taxon>
        <taxon>Bacilli</taxon>
        <taxon>Bacillales</taxon>
        <taxon>Bacillaceae</taxon>
        <taxon>Bacillus</taxon>
        <taxon>Bacillus cereus group</taxon>
    </lineage>
</organism>